<dbReference type="GO" id="GO:0004656">
    <property type="term" value="F:procollagen-proline 4-dioxygenase activity"/>
    <property type="evidence" value="ECO:0007669"/>
    <property type="project" value="TreeGrafter"/>
</dbReference>
<evidence type="ECO:0000256" key="7">
    <source>
        <dbReference type="SAM" id="Phobius"/>
    </source>
</evidence>
<evidence type="ECO:0000256" key="4">
    <source>
        <dbReference type="ARBA" id="ARBA00023002"/>
    </source>
</evidence>
<feature type="transmembrane region" description="Helical" evidence="7">
    <location>
        <begin position="40"/>
        <end position="59"/>
    </location>
</feature>
<evidence type="ECO:0000259" key="8">
    <source>
        <dbReference type="SMART" id="SM00702"/>
    </source>
</evidence>
<dbReference type="InterPro" id="IPR044862">
    <property type="entry name" value="Pro_4_hyd_alph_FE2OG_OXY"/>
</dbReference>
<comment type="caution">
    <text evidence="9">The sequence shown here is derived from an EMBL/GenBank/DDBJ whole genome shotgun (WGS) entry which is preliminary data.</text>
</comment>
<feature type="region of interest" description="Disordered" evidence="6">
    <location>
        <begin position="1"/>
        <end position="30"/>
    </location>
</feature>
<keyword evidence="5" id="KW-0408">Iron</keyword>
<dbReference type="PANTHER" id="PTHR10869">
    <property type="entry name" value="PROLYL 4-HYDROXYLASE ALPHA SUBUNIT"/>
    <property type="match status" value="1"/>
</dbReference>
<name>A0A0M0KNA7_9EUKA</name>
<keyword evidence="10" id="KW-1185">Reference proteome</keyword>
<reference evidence="10" key="1">
    <citation type="journal article" date="2015" name="PLoS Genet.">
        <title>Genome Sequence and Transcriptome Analyses of Chrysochromulina tobin: Metabolic Tools for Enhanced Algal Fitness in the Prominent Order Prymnesiales (Haptophyceae).</title>
        <authorList>
            <person name="Hovde B.T."/>
            <person name="Deodato C.R."/>
            <person name="Hunsperger H.M."/>
            <person name="Ryken S.A."/>
            <person name="Yost W."/>
            <person name="Jha R.K."/>
            <person name="Patterson J."/>
            <person name="Monnat R.J. Jr."/>
            <person name="Barlow S.B."/>
            <person name="Starkenburg S.R."/>
            <person name="Cattolico R.A."/>
        </authorList>
    </citation>
    <scope>NUCLEOTIDE SEQUENCE</scope>
    <source>
        <strain evidence="10">CCMP291</strain>
    </source>
</reference>
<evidence type="ECO:0000256" key="3">
    <source>
        <dbReference type="ARBA" id="ARBA00022964"/>
    </source>
</evidence>
<dbReference type="OrthoDB" id="10260771at2759"/>
<feature type="compositionally biased region" description="Low complexity" evidence="6">
    <location>
        <begin position="16"/>
        <end position="30"/>
    </location>
</feature>
<organism evidence="9 10">
    <name type="scientific">Chrysochromulina tobinii</name>
    <dbReference type="NCBI Taxonomy" id="1460289"/>
    <lineage>
        <taxon>Eukaryota</taxon>
        <taxon>Haptista</taxon>
        <taxon>Haptophyta</taxon>
        <taxon>Prymnesiophyceae</taxon>
        <taxon>Prymnesiales</taxon>
        <taxon>Chrysochromulinaceae</taxon>
        <taxon>Chrysochromulina</taxon>
    </lineage>
</organism>
<dbReference type="SMART" id="SM00702">
    <property type="entry name" value="P4Hc"/>
    <property type="match status" value="1"/>
</dbReference>
<keyword evidence="7" id="KW-0472">Membrane</keyword>
<dbReference type="InterPro" id="IPR006620">
    <property type="entry name" value="Pro_4_hyd_alph"/>
</dbReference>
<dbReference type="GO" id="GO:0031418">
    <property type="term" value="F:L-ascorbic acid binding"/>
    <property type="evidence" value="ECO:0007669"/>
    <property type="project" value="InterPro"/>
</dbReference>
<evidence type="ECO:0000256" key="2">
    <source>
        <dbReference type="ARBA" id="ARBA00022723"/>
    </source>
</evidence>
<dbReference type="InterPro" id="IPR045054">
    <property type="entry name" value="P4HA-like"/>
</dbReference>
<protein>
    <submittedName>
        <fullName evidence="9">Prolyl 4-hydroxylase subunit alpha-1-like protein</fullName>
    </submittedName>
</protein>
<gene>
    <name evidence="9" type="ORF">Ctob_015005</name>
</gene>
<dbReference type="EMBL" id="JWZX01000590">
    <property type="protein sequence ID" value="KOO40351.1"/>
    <property type="molecule type" value="Genomic_DNA"/>
</dbReference>
<dbReference type="Gene3D" id="2.60.120.620">
    <property type="entry name" value="q2cbj1_9rhob like domain"/>
    <property type="match status" value="1"/>
</dbReference>
<dbReference type="GO" id="GO:0005783">
    <property type="term" value="C:endoplasmic reticulum"/>
    <property type="evidence" value="ECO:0007669"/>
    <property type="project" value="TreeGrafter"/>
</dbReference>
<keyword evidence="3" id="KW-0223">Dioxygenase</keyword>
<evidence type="ECO:0000313" key="9">
    <source>
        <dbReference type="EMBL" id="KOO40351.1"/>
    </source>
</evidence>
<dbReference type="Proteomes" id="UP000037460">
    <property type="component" value="Unassembled WGS sequence"/>
</dbReference>
<keyword evidence="7" id="KW-1133">Transmembrane helix</keyword>
<evidence type="ECO:0000256" key="6">
    <source>
        <dbReference type="SAM" id="MobiDB-lite"/>
    </source>
</evidence>
<dbReference type="GO" id="GO:0005506">
    <property type="term" value="F:iron ion binding"/>
    <property type="evidence" value="ECO:0007669"/>
    <property type="project" value="InterPro"/>
</dbReference>
<evidence type="ECO:0000256" key="1">
    <source>
        <dbReference type="ARBA" id="ARBA00001961"/>
    </source>
</evidence>
<keyword evidence="4" id="KW-0560">Oxidoreductase</keyword>
<keyword evidence="7" id="KW-0812">Transmembrane</keyword>
<evidence type="ECO:0000313" key="10">
    <source>
        <dbReference type="Proteomes" id="UP000037460"/>
    </source>
</evidence>
<dbReference type="AlphaFoldDB" id="A0A0M0KNA7"/>
<feature type="domain" description="Prolyl 4-hydroxylase alpha subunit" evidence="8">
    <location>
        <begin position="291"/>
        <end position="510"/>
    </location>
</feature>
<comment type="cofactor">
    <cofactor evidence="1">
        <name>L-ascorbate</name>
        <dbReference type="ChEBI" id="CHEBI:38290"/>
    </cofactor>
</comment>
<proteinExistence type="predicted"/>
<evidence type="ECO:0000256" key="5">
    <source>
        <dbReference type="ARBA" id="ARBA00023004"/>
    </source>
</evidence>
<dbReference type="PANTHER" id="PTHR10869:SF246">
    <property type="entry name" value="TRANSMEMBRANE PROLYL 4-HYDROXYLASE"/>
    <property type="match status" value="1"/>
</dbReference>
<accession>A0A0M0KNA7</accession>
<keyword evidence="2" id="KW-0479">Metal-binding</keyword>
<sequence length="533" mass="58431">MGKGTKPKPNGGAGSGSAKKPAPANSGGSSSLASAETLRLLWMGSAVAIAVAIAVPFTLRTLAAAPPTASTMPSSSNAAAEMAREPPRSPARCIDGWAECPRVPGADWVALAELEAAVKMAEFDAASIEACLGPTPLLSPEPVQGMHLLCVLPPPRWRRENEDEVRGGEEAGVAAMLAIFPMMERRERPSRVVMLPSLSKADDIITVLRYKLRFPSRGPKYQRPALFTEDGVRLVKAEAALGRGNRALHRLLCLEGGQWLWPPVEKGHVHIIHNLTAPGVDTRVVTVSLKPLVVEVENFLSAEESKYIIERASPHMEKSGVALKDADIGKAAKEFRTSSQYFLPTTRDPMLEKIDRRVQYLTRIPISHAEYIQVLRYNHMEHYSAHHDFFDPAAYASSPDMLASVEHGARNRLATVFFYLNNVTNDPDVTKGGGQTNFPRAATSEFPQGGPQPYDYFDCSKGLSVYPQEGKVIIFYSMLPNGQMDDFSLHGGCDVLDPSATKWSANFWLWNKPYQFNDAARKTSTAMLQQQYL</sequence>
<dbReference type="Pfam" id="PF13640">
    <property type="entry name" value="2OG-FeII_Oxy_3"/>
    <property type="match status" value="1"/>
</dbReference>